<reference evidence="1" key="1">
    <citation type="journal article" date="2021" name="MSphere">
        <title>Staphylococcus epidermidis Phages Transduce Antimicrobial Resistance Plasmids and Mobilize Chromosomal Islands.</title>
        <authorList>
            <person name="Fiaarov L."/>
            <person name="Botka T."/>
            <person name="Du X."/>
            <person name="MaalaHov I."/>
            <person name="B P."/>
            <person name="Pantucek R."/>
            <person name="Benea M."/>
            <person name="Roudnick P."/>
            <person name="Winstel V."/>
            <person name="Larsen J."/>
            <person name="Rosenstein R."/>
            <person name="Peschel A."/>
            <person name="DoakaY J."/>
        </authorList>
    </citation>
    <scope>NUCLEOTIDE SEQUENCE</scope>
    <source>
        <strain evidence="1">SE459</strain>
    </source>
</reference>
<name>A0A894TAZ5_STAEP</name>
<geneLocation type="plasmid" evidence="1">
    <name>pSE459_1</name>
</geneLocation>
<dbReference type="EMBL" id="MW364982">
    <property type="protein sequence ID" value="QRX38823.1"/>
    <property type="molecule type" value="Genomic_DNA"/>
</dbReference>
<dbReference type="AlphaFoldDB" id="A0A894TAZ5"/>
<accession>A0A894TAZ5</accession>
<proteinExistence type="predicted"/>
<protein>
    <submittedName>
        <fullName evidence="1">Uncharacterized protein</fullName>
    </submittedName>
</protein>
<dbReference type="KEGG" id="seps:DP17_2374"/>
<organism evidence="1">
    <name type="scientific">Staphylococcus epidermidis</name>
    <dbReference type="NCBI Taxonomy" id="1282"/>
    <lineage>
        <taxon>Bacteria</taxon>
        <taxon>Bacillati</taxon>
        <taxon>Bacillota</taxon>
        <taxon>Bacilli</taxon>
        <taxon>Bacillales</taxon>
        <taxon>Staphylococcaceae</taxon>
        <taxon>Staphylococcus</taxon>
    </lineage>
</organism>
<sequence length="39" mass="4648">MENILRIIAEILSNIYEFINYGLKFNRSKKLENKCEGKD</sequence>
<keyword evidence="1" id="KW-0614">Plasmid</keyword>
<evidence type="ECO:0000313" key="1">
    <source>
        <dbReference type="EMBL" id="QRX38823.1"/>
    </source>
</evidence>